<dbReference type="RefSeq" id="WP_342947259.1">
    <property type="nucleotide sequence ID" value="NZ_JAYMRV010000004.1"/>
</dbReference>
<dbReference type="Proteomes" id="UP001489897">
    <property type="component" value="Unassembled WGS sequence"/>
</dbReference>
<sequence>MSRVLLADDDTAFRDALQTLLGDAGHEVATAGNGLETVSAALAATPEVIVSDVHMPVLEGPDAVSMLRAIPRFCDVSVILMSGDDTRAGIVAEGFLHKPFDPSLLLDALASLSERKKCGSASELPKSHRAAYWLGKSGMTSAIANRQHQRVARAFELVAEQERRISGLERRGIETGLAIDLYEIMVCSVATLTRFEQITVDPINTAPS</sequence>
<evidence type="ECO:0000256" key="2">
    <source>
        <dbReference type="PROSITE-ProRule" id="PRU00169"/>
    </source>
</evidence>
<dbReference type="InterPro" id="IPR001789">
    <property type="entry name" value="Sig_transdc_resp-reg_receiver"/>
</dbReference>
<gene>
    <name evidence="4" type="ORF">VSR73_14420</name>
</gene>
<evidence type="ECO:0000259" key="3">
    <source>
        <dbReference type="PROSITE" id="PS50110"/>
    </source>
</evidence>
<dbReference type="PANTHER" id="PTHR44591:SF3">
    <property type="entry name" value="RESPONSE REGULATORY DOMAIN-CONTAINING PROTEIN"/>
    <property type="match status" value="1"/>
</dbReference>
<feature type="domain" description="Response regulatory" evidence="3">
    <location>
        <begin position="3"/>
        <end position="113"/>
    </location>
</feature>
<name>A0ABU9RQE4_9BURK</name>
<reference evidence="4 5" key="1">
    <citation type="submission" date="2024-01" db="EMBL/GenBank/DDBJ databases">
        <title>The diversity of rhizobia nodulating Mimosa spp. in eleven states of Brazil covering several biomes is determined by host plant, location, and edaphic factors.</title>
        <authorList>
            <person name="Rouws L."/>
            <person name="Barauna A."/>
            <person name="Beukes C."/>
            <person name="De Faria S.M."/>
            <person name="Gross E."/>
            <person name="Dos Reis Junior F.B."/>
            <person name="Simon M."/>
            <person name="Maluk M."/>
            <person name="Odee D.W."/>
            <person name="Kenicer G."/>
            <person name="Young J.P.W."/>
            <person name="Reis V.M."/>
            <person name="Zilli J."/>
            <person name="James E.K."/>
        </authorList>
    </citation>
    <scope>NUCLEOTIDE SEQUENCE [LARGE SCALE GENOMIC DNA]</scope>
    <source>
        <strain evidence="4 5">JPY167</strain>
    </source>
</reference>
<dbReference type="Gene3D" id="3.40.50.2300">
    <property type="match status" value="1"/>
</dbReference>
<feature type="modified residue" description="4-aspartylphosphate" evidence="2">
    <location>
        <position position="52"/>
    </location>
</feature>
<dbReference type="CDD" id="cd00156">
    <property type="entry name" value="REC"/>
    <property type="match status" value="1"/>
</dbReference>
<accession>A0ABU9RQE4</accession>
<evidence type="ECO:0000313" key="4">
    <source>
        <dbReference type="EMBL" id="MEM5422250.1"/>
    </source>
</evidence>
<dbReference type="SUPFAM" id="SSF52172">
    <property type="entry name" value="CheY-like"/>
    <property type="match status" value="1"/>
</dbReference>
<evidence type="ECO:0000313" key="5">
    <source>
        <dbReference type="Proteomes" id="UP001489897"/>
    </source>
</evidence>
<organism evidence="4 5">
    <name type="scientific">Paraburkholderia ferrariae</name>
    <dbReference type="NCBI Taxonomy" id="386056"/>
    <lineage>
        <taxon>Bacteria</taxon>
        <taxon>Pseudomonadati</taxon>
        <taxon>Pseudomonadota</taxon>
        <taxon>Betaproteobacteria</taxon>
        <taxon>Burkholderiales</taxon>
        <taxon>Burkholderiaceae</taxon>
        <taxon>Paraburkholderia</taxon>
    </lineage>
</organism>
<dbReference type="PANTHER" id="PTHR44591">
    <property type="entry name" value="STRESS RESPONSE REGULATOR PROTEIN 1"/>
    <property type="match status" value="1"/>
</dbReference>
<dbReference type="InterPro" id="IPR011006">
    <property type="entry name" value="CheY-like_superfamily"/>
</dbReference>
<dbReference type="EMBL" id="JAYMRV010000004">
    <property type="protein sequence ID" value="MEM5422250.1"/>
    <property type="molecule type" value="Genomic_DNA"/>
</dbReference>
<comment type="caution">
    <text evidence="4">The sequence shown here is derived from an EMBL/GenBank/DDBJ whole genome shotgun (WGS) entry which is preliminary data.</text>
</comment>
<protein>
    <submittedName>
        <fullName evidence="4">Response regulator</fullName>
    </submittedName>
</protein>
<dbReference type="Pfam" id="PF00072">
    <property type="entry name" value="Response_reg"/>
    <property type="match status" value="1"/>
</dbReference>
<keyword evidence="5" id="KW-1185">Reference proteome</keyword>
<dbReference type="InterPro" id="IPR050595">
    <property type="entry name" value="Bact_response_regulator"/>
</dbReference>
<evidence type="ECO:0000256" key="1">
    <source>
        <dbReference type="ARBA" id="ARBA00022553"/>
    </source>
</evidence>
<dbReference type="SMART" id="SM00448">
    <property type="entry name" value="REC"/>
    <property type="match status" value="1"/>
</dbReference>
<proteinExistence type="predicted"/>
<keyword evidence="1 2" id="KW-0597">Phosphoprotein</keyword>
<dbReference type="PROSITE" id="PS50110">
    <property type="entry name" value="RESPONSE_REGULATORY"/>
    <property type="match status" value="1"/>
</dbReference>